<dbReference type="GO" id="GO:0016499">
    <property type="term" value="F:orexin receptor activity"/>
    <property type="evidence" value="ECO:0007669"/>
    <property type="project" value="InterPro"/>
</dbReference>
<evidence type="ECO:0000313" key="12">
    <source>
        <dbReference type="EMBL" id="KAF7990334.1"/>
    </source>
</evidence>
<dbReference type="PANTHER" id="PTHR45695:SF15">
    <property type="entry name" value="OPSIN RH2"/>
    <property type="match status" value="1"/>
</dbReference>
<dbReference type="EMBL" id="JACMRX010000004">
    <property type="protein sequence ID" value="KAF7990334.1"/>
    <property type="molecule type" value="Genomic_DNA"/>
</dbReference>
<evidence type="ECO:0000256" key="2">
    <source>
        <dbReference type="ARBA" id="ARBA00010663"/>
    </source>
</evidence>
<dbReference type="FunFam" id="1.20.1070.10:FF:000291">
    <property type="entry name" value="Predicted protein"/>
    <property type="match status" value="1"/>
</dbReference>
<dbReference type="InterPro" id="IPR000276">
    <property type="entry name" value="GPCR_Rhodpsn"/>
</dbReference>
<gene>
    <name evidence="12" type="ORF">HCN44_000139</name>
</gene>
<proteinExistence type="inferred from homology"/>
<dbReference type="OrthoDB" id="5987936at2759"/>
<feature type="domain" description="G-protein coupled receptors family 1 profile" evidence="11">
    <location>
        <begin position="76"/>
        <end position="350"/>
    </location>
</feature>
<keyword evidence="8 9" id="KW-0807">Transducer</keyword>
<keyword evidence="13" id="KW-1185">Reference proteome</keyword>
<keyword evidence="5 9" id="KW-0297">G-protein coupled receptor</keyword>
<evidence type="ECO:0000256" key="5">
    <source>
        <dbReference type="ARBA" id="ARBA00023040"/>
    </source>
</evidence>
<feature type="transmembrane region" description="Helical" evidence="10">
    <location>
        <begin position="57"/>
        <end position="85"/>
    </location>
</feature>
<dbReference type="GO" id="GO:0005886">
    <property type="term" value="C:plasma membrane"/>
    <property type="evidence" value="ECO:0007669"/>
    <property type="project" value="TreeGrafter"/>
</dbReference>
<evidence type="ECO:0000259" key="11">
    <source>
        <dbReference type="PROSITE" id="PS50262"/>
    </source>
</evidence>
<reference evidence="12 13" key="1">
    <citation type="submission" date="2020-08" db="EMBL/GenBank/DDBJ databases">
        <title>Aphidius gifuensis genome sequencing and assembly.</title>
        <authorList>
            <person name="Du Z."/>
        </authorList>
    </citation>
    <scope>NUCLEOTIDE SEQUENCE [LARGE SCALE GENOMIC DNA]</scope>
    <source>
        <strain evidence="12">YNYX2018</strain>
        <tissue evidence="12">Adults</tissue>
    </source>
</reference>
<dbReference type="PRINTS" id="PR00237">
    <property type="entry name" value="GPCRRHODOPSN"/>
</dbReference>
<dbReference type="GO" id="GO:0007631">
    <property type="term" value="P:feeding behavior"/>
    <property type="evidence" value="ECO:0007669"/>
    <property type="project" value="InterPro"/>
</dbReference>
<evidence type="ECO:0000256" key="8">
    <source>
        <dbReference type="ARBA" id="ARBA00023224"/>
    </source>
</evidence>
<evidence type="ECO:0000256" key="6">
    <source>
        <dbReference type="ARBA" id="ARBA00023136"/>
    </source>
</evidence>
<feature type="transmembrane region" description="Helical" evidence="10">
    <location>
        <begin position="97"/>
        <end position="119"/>
    </location>
</feature>
<dbReference type="AlphaFoldDB" id="A0A835CP84"/>
<dbReference type="Proteomes" id="UP000639338">
    <property type="component" value="Unassembled WGS sequence"/>
</dbReference>
<dbReference type="InterPro" id="IPR017452">
    <property type="entry name" value="GPCR_Rhodpsn_7TM"/>
</dbReference>
<keyword evidence="6 10" id="KW-0472">Membrane</keyword>
<keyword evidence="3 9" id="KW-0812">Transmembrane</keyword>
<dbReference type="InterPro" id="IPR000204">
    <property type="entry name" value="Orexin_rcpt"/>
</dbReference>
<evidence type="ECO:0000256" key="10">
    <source>
        <dbReference type="SAM" id="Phobius"/>
    </source>
</evidence>
<keyword evidence="4 10" id="KW-1133">Transmembrane helix</keyword>
<comment type="subcellular location">
    <subcellularLocation>
        <location evidence="1">Membrane</location>
        <topology evidence="1">Multi-pass membrane protein</topology>
    </subcellularLocation>
</comment>
<name>A0A835CP84_APHGI</name>
<evidence type="ECO:0000256" key="3">
    <source>
        <dbReference type="ARBA" id="ARBA00022692"/>
    </source>
</evidence>
<keyword evidence="7 9" id="KW-0675">Receptor</keyword>
<evidence type="ECO:0000313" key="13">
    <source>
        <dbReference type="Proteomes" id="UP000639338"/>
    </source>
</evidence>
<comment type="caution">
    <text evidence="12">The sequence shown here is derived from an EMBL/GenBank/DDBJ whole genome shotgun (WGS) entry which is preliminary data.</text>
</comment>
<protein>
    <recommendedName>
        <fullName evidence="11">G-protein coupled receptors family 1 profile domain-containing protein</fullName>
    </recommendedName>
</protein>
<comment type="similarity">
    <text evidence="2 9">Belongs to the G-protein coupled receptor 1 family.</text>
</comment>
<dbReference type="Gene3D" id="1.20.1070.10">
    <property type="entry name" value="Rhodopsin 7-helix transmembrane proteins"/>
    <property type="match status" value="1"/>
</dbReference>
<evidence type="ECO:0000256" key="9">
    <source>
        <dbReference type="RuleBase" id="RU000688"/>
    </source>
</evidence>
<dbReference type="PROSITE" id="PS00237">
    <property type="entry name" value="G_PROTEIN_RECEP_F1_1"/>
    <property type="match status" value="1"/>
</dbReference>
<evidence type="ECO:0000256" key="1">
    <source>
        <dbReference type="ARBA" id="ARBA00004141"/>
    </source>
</evidence>
<evidence type="ECO:0000256" key="7">
    <source>
        <dbReference type="ARBA" id="ARBA00023170"/>
    </source>
</evidence>
<accession>A0A835CP84</accession>
<dbReference type="PROSITE" id="PS50262">
    <property type="entry name" value="G_PROTEIN_RECEP_F1_2"/>
    <property type="match status" value="1"/>
</dbReference>
<dbReference type="SUPFAM" id="SSF81321">
    <property type="entry name" value="Family A G protein-coupled receptor-like"/>
    <property type="match status" value="1"/>
</dbReference>
<dbReference type="PRINTS" id="PR01064">
    <property type="entry name" value="OREXINR"/>
</dbReference>
<feature type="transmembrane region" description="Helical" evidence="10">
    <location>
        <begin position="177"/>
        <end position="198"/>
    </location>
</feature>
<organism evidence="12 13">
    <name type="scientific">Aphidius gifuensis</name>
    <name type="common">Parasitoid wasp</name>
    <dbReference type="NCBI Taxonomy" id="684658"/>
    <lineage>
        <taxon>Eukaryota</taxon>
        <taxon>Metazoa</taxon>
        <taxon>Ecdysozoa</taxon>
        <taxon>Arthropoda</taxon>
        <taxon>Hexapoda</taxon>
        <taxon>Insecta</taxon>
        <taxon>Pterygota</taxon>
        <taxon>Neoptera</taxon>
        <taxon>Endopterygota</taxon>
        <taxon>Hymenoptera</taxon>
        <taxon>Apocrita</taxon>
        <taxon>Ichneumonoidea</taxon>
        <taxon>Braconidae</taxon>
        <taxon>Aphidiinae</taxon>
        <taxon>Aphidius</taxon>
    </lineage>
</organism>
<feature type="transmembrane region" description="Helical" evidence="10">
    <location>
        <begin position="327"/>
        <end position="352"/>
    </location>
</feature>
<feature type="transmembrane region" description="Helical" evidence="10">
    <location>
        <begin position="294"/>
        <end position="315"/>
    </location>
</feature>
<feature type="transmembrane region" description="Helical" evidence="10">
    <location>
        <begin position="225"/>
        <end position="247"/>
    </location>
</feature>
<sequence>MNLYKQFDKINFTSDYDDGDDNSTTNISNIIKNCTNDYCISDEDYIDLIADYLKPTIYGWFLITMHTIVFFGGIIGNSLVCIAVYRNHSMRTVTNYFITNLAFADILVIFFCLPPTVLWDVTETWFFGEKLCKIILYIQTVSVSVSILTLTFISIDRWYAICFPLEFKSTTSRAKKAILFIWIVSLIIDAPDLFVLHVEPASHLKVDTIFYTQCETSWSRNSEKIFIYTKLIFFYFGPLTFMSFAYAQIIRVLWKSEIPGYNCNVPPVTEITSSTMIHENLEGQLNSRRKAAKMLVAVVLVFGICYFPVHLLSILRLSSIGLPSNDFTVAFSLIAHWLCYANSAINPIIYNFMSGKFRKEFKHSFYCAHGGSSYDRKFDGRVVYQFPGTSQITGGRQRTLKFIFKNNNNNIEGHKSSEIIPLSEISHSRQSKSI</sequence>
<evidence type="ECO:0000256" key="4">
    <source>
        <dbReference type="ARBA" id="ARBA00022989"/>
    </source>
</evidence>
<dbReference type="SMART" id="SM01381">
    <property type="entry name" value="7TM_GPCR_Srsx"/>
    <property type="match status" value="1"/>
</dbReference>
<dbReference type="Pfam" id="PF00001">
    <property type="entry name" value="7tm_1"/>
    <property type="match status" value="1"/>
</dbReference>
<feature type="transmembrane region" description="Helical" evidence="10">
    <location>
        <begin position="134"/>
        <end position="156"/>
    </location>
</feature>
<dbReference type="PANTHER" id="PTHR45695">
    <property type="entry name" value="LEUCOKININ RECEPTOR-RELATED"/>
    <property type="match status" value="1"/>
</dbReference>